<proteinExistence type="predicted"/>
<feature type="non-terminal residue" evidence="1">
    <location>
        <position position="107"/>
    </location>
</feature>
<name>A0ACA9SAP4_9GLOM</name>
<feature type="non-terminal residue" evidence="1">
    <location>
        <position position="1"/>
    </location>
</feature>
<dbReference type="EMBL" id="CAJVQC010103253">
    <property type="protein sequence ID" value="CAG8832263.1"/>
    <property type="molecule type" value="Genomic_DNA"/>
</dbReference>
<sequence length="107" mass="11865">NNMAASTATTSNKDIASDISDNPVNVICSFCKQQFSITTATDNLRKYLDSKHPSWNTNNQISGQQLLLFISKIIISRQILTSTQKAKLNMLIAEWIVSDTLPFSIVS</sequence>
<protein>
    <submittedName>
        <fullName evidence="1">32287_t:CDS:1</fullName>
    </submittedName>
</protein>
<dbReference type="Proteomes" id="UP000789920">
    <property type="component" value="Unassembled WGS sequence"/>
</dbReference>
<evidence type="ECO:0000313" key="2">
    <source>
        <dbReference type="Proteomes" id="UP000789920"/>
    </source>
</evidence>
<reference evidence="1" key="1">
    <citation type="submission" date="2021-06" db="EMBL/GenBank/DDBJ databases">
        <authorList>
            <person name="Kallberg Y."/>
            <person name="Tangrot J."/>
            <person name="Rosling A."/>
        </authorList>
    </citation>
    <scope>NUCLEOTIDE SEQUENCE</scope>
    <source>
        <strain evidence="1">MA461A</strain>
    </source>
</reference>
<gene>
    <name evidence="1" type="ORF">RPERSI_LOCUS28399</name>
</gene>
<comment type="caution">
    <text evidence="1">The sequence shown here is derived from an EMBL/GenBank/DDBJ whole genome shotgun (WGS) entry which is preliminary data.</text>
</comment>
<evidence type="ECO:0000313" key="1">
    <source>
        <dbReference type="EMBL" id="CAG8832263.1"/>
    </source>
</evidence>
<accession>A0ACA9SAP4</accession>
<organism evidence="1 2">
    <name type="scientific">Racocetra persica</name>
    <dbReference type="NCBI Taxonomy" id="160502"/>
    <lineage>
        <taxon>Eukaryota</taxon>
        <taxon>Fungi</taxon>
        <taxon>Fungi incertae sedis</taxon>
        <taxon>Mucoromycota</taxon>
        <taxon>Glomeromycotina</taxon>
        <taxon>Glomeromycetes</taxon>
        <taxon>Diversisporales</taxon>
        <taxon>Gigasporaceae</taxon>
        <taxon>Racocetra</taxon>
    </lineage>
</organism>
<keyword evidence="2" id="KW-1185">Reference proteome</keyword>